<dbReference type="EMBL" id="AFBI03000028">
    <property type="protein sequence ID" value="EJW03898.1"/>
    <property type="molecule type" value="Genomic_DNA"/>
</dbReference>
<dbReference type="InParanoid" id="J8ZW36"/>
<evidence type="ECO:0000313" key="2">
    <source>
        <dbReference type="Proteomes" id="UP000003163"/>
    </source>
</evidence>
<evidence type="ECO:0000313" key="1">
    <source>
        <dbReference type="EMBL" id="EJW03898.1"/>
    </source>
</evidence>
<reference evidence="1 2" key="1">
    <citation type="submission" date="2011-08" db="EMBL/GenBank/DDBJ databases">
        <authorList>
            <person name="Liu Z.J."/>
            <person name="Shi F.L."/>
            <person name="Lu J.Q."/>
            <person name="Li M."/>
            <person name="Wang Z.L."/>
        </authorList>
    </citation>
    <scope>NUCLEOTIDE SEQUENCE [LARGE SCALE GENOMIC DNA]</scope>
    <source>
        <strain evidence="1 2">USNM 41457</strain>
    </source>
</reference>
<gene>
    <name evidence="1" type="ORF">EDEG_01808</name>
</gene>
<comment type="caution">
    <text evidence="1">The sequence shown here is derived from an EMBL/GenBank/DDBJ whole genome shotgun (WGS) entry which is preliminary data.</text>
</comment>
<name>J8ZW36_EDHAE</name>
<dbReference type="OrthoDB" id="2189011at2759"/>
<organism evidence="1 2">
    <name type="scientific">Edhazardia aedis (strain USNM 41457)</name>
    <name type="common">Microsporidian parasite</name>
    <dbReference type="NCBI Taxonomy" id="1003232"/>
    <lineage>
        <taxon>Eukaryota</taxon>
        <taxon>Fungi</taxon>
        <taxon>Fungi incertae sedis</taxon>
        <taxon>Microsporidia</taxon>
        <taxon>Edhazardia</taxon>
    </lineage>
</organism>
<dbReference type="VEuPathDB" id="MicrosporidiaDB:EDEG_01808"/>
<dbReference type="HOGENOM" id="CLU_162138_0_0_1"/>
<dbReference type="AlphaFoldDB" id="J8ZW36"/>
<protein>
    <submittedName>
        <fullName evidence="1">Uncharacterized protein</fullName>
    </submittedName>
</protein>
<reference evidence="2" key="2">
    <citation type="submission" date="2015-07" db="EMBL/GenBank/DDBJ databases">
        <title>Contrasting host-pathogen interactions and genome evolution in two generalist and specialist microsporidian pathogens of mosquitoes.</title>
        <authorList>
            <consortium name="The Broad Institute Genomics Platform"/>
            <consortium name="The Broad Institute Genome Sequencing Center for Infectious Disease"/>
            <person name="Cuomo C.A."/>
            <person name="Sanscrainte N.D."/>
            <person name="Goldberg J.M."/>
            <person name="Heiman D."/>
            <person name="Young S."/>
            <person name="Zeng Q."/>
            <person name="Becnel J.J."/>
            <person name="Birren B.W."/>
        </authorList>
    </citation>
    <scope>NUCLEOTIDE SEQUENCE [LARGE SCALE GENOMIC DNA]</scope>
    <source>
        <strain evidence="2">USNM 41457</strain>
    </source>
</reference>
<proteinExistence type="predicted"/>
<dbReference type="InterPro" id="IPR031495">
    <property type="entry name" value="DUF5100"/>
</dbReference>
<keyword evidence="2" id="KW-1185">Reference proteome</keyword>
<dbReference type="OMA" id="PQEANFQ"/>
<accession>J8ZW36</accession>
<dbReference type="Proteomes" id="UP000003163">
    <property type="component" value="Unassembled WGS sequence"/>
</dbReference>
<dbReference type="Pfam" id="PF17029">
    <property type="entry name" value="DUF5100"/>
    <property type="match status" value="1"/>
</dbReference>
<sequence>MNISLQLEKMIDALNISPDEIDTFLTSISSLKLIMQQKHTGITSFVVPQQANFQLPDIFLRTKQIPECEKFMRENSKKISIKEWNENIDNSLNIIAEYELEQEEFDDEDISPFDDEFVKNNIQDIM</sequence>